<evidence type="ECO:0000313" key="2">
    <source>
        <dbReference type="EMBL" id="RVX09520.1"/>
    </source>
</evidence>
<proteinExistence type="predicted"/>
<evidence type="ECO:0000259" key="1">
    <source>
        <dbReference type="Pfam" id="PF00078"/>
    </source>
</evidence>
<name>A0A438JKQ1_VITVI</name>
<dbReference type="EMBL" id="QGNW01000037">
    <property type="protein sequence ID" value="RVX09520.1"/>
    <property type="molecule type" value="Genomic_DNA"/>
</dbReference>
<gene>
    <name evidence="2" type="primary">AtMg01250_110</name>
    <name evidence="2" type="ORF">CK203_012433</name>
</gene>
<sequence length="275" mass="31025">MTMLIGPALLEVLQKIGMGFDRRWVDWIQFCISTTRFSILVNGSSIGFFQSSRGLRQGDPPSPYLFVLVMEALSILLRKVGEGHFILGFKVGGKRKKEVEISHLLFADDTQLFWLKINLYKSKLILVGEVLNVEEFASLLGCKVGKLPSTYLGLPLGAPFKSPSMESPWRRFVVGKFGEELGGWFSLARRESYSVGLWKAIRGGWEAFKAKTSFMVSNGKTKFRLDVWCGEAPLKDSFLSLFSFSSNKEAWVVSAREVVSKQVVWNPGFIRQFQD</sequence>
<dbReference type="InterPro" id="IPR000477">
    <property type="entry name" value="RT_dom"/>
</dbReference>
<dbReference type="AlphaFoldDB" id="A0A438JKQ1"/>
<dbReference type="Pfam" id="PF00078">
    <property type="entry name" value="RVT_1"/>
    <property type="match status" value="1"/>
</dbReference>
<comment type="caution">
    <text evidence="2">The sequence shown here is derived from an EMBL/GenBank/DDBJ whole genome shotgun (WGS) entry which is preliminary data.</text>
</comment>
<dbReference type="InterPro" id="IPR052343">
    <property type="entry name" value="Retrotransposon-Effector_Assoc"/>
</dbReference>
<organism evidence="2 3">
    <name type="scientific">Vitis vinifera</name>
    <name type="common">Grape</name>
    <dbReference type="NCBI Taxonomy" id="29760"/>
    <lineage>
        <taxon>Eukaryota</taxon>
        <taxon>Viridiplantae</taxon>
        <taxon>Streptophyta</taxon>
        <taxon>Embryophyta</taxon>
        <taxon>Tracheophyta</taxon>
        <taxon>Spermatophyta</taxon>
        <taxon>Magnoliopsida</taxon>
        <taxon>eudicotyledons</taxon>
        <taxon>Gunneridae</taxon>
        <taxon>Pentapetalae</taxon>
        <taxon>rosids</taxon>
        <taxon>Vitales</taxon>
        <taxon>Vitaceae</taxon>
        <taxon>Viteae</taxon>
        <taxon>Vitis</taxon>
    </lineage>
</organism>
<dbReference type="PANTHER" id="PTHR46890">
    <property type="entry name" value="NON-LTR RETROLELEMENT REVERSE TRANSCRIPTASE-LIKE PROTEIN-RELATED"/>
    <property type="match status" value="1"/>
</dbReference>
<dbReference type="PANTHER" id="PTHR46890:SF50">
    <property type="entry name" value="RNA-DIRECTED DNA POLYMERASE, EUKARYOTA, REVERSE TRANSCRIPTASE ZINC-BINDING DOMAIN PROTEIN-RELATED"/>
    <property type="match status" value="1"/>
</dbReference>
<feature type="domain" description="Reverse transcriptase" evidence="1">
    <location>
        <begin position="23"/>
        <end position="115"/>
    </location>
</feature>
<dbReference type="Proteomes" id="UP000288805">
    <property type="component" value="Unassembled WGS sequence"/>
</dbReference>
<evidence type="ECO:0000313" key="3">
    <source>
        <dbReference type="Proteomes" id="UP000288805"/>
    </source>
</evidence>
<accession>A0A438JKQ1</accession>
<reference evidence="2 3" key="1">
    <citation type="journal article" date="2018" name="PLoS Genet.">
        <title>Population sequencing reveals clonal diversity and ancestral inbreeding in the grapevine cultivar Chardonnay.</title>
        <authorList>
            <person name="Roach M.J."/>
            <person name="Johnson D.L."/>
            <person name="Bohlmann J."/>
            <person name="van Vuuren H.J."/>
            <person name="Jones S.J."/>
            <person name="Pretorius I.S."/>
            <person name="Schmidt S.A."/>
            <person name="Borneman A.R."/>
        </authorList>
    </citation>
    <scope>NUCLEOTIDE SEQUENCE [LARGE SCALE GENOMIC DNA]</scope>
    <source>
        <strain evidence="3">cv. Chardonnay</strain>
        <tissue evidence="2">Leaf</tissue>
    </source>
</reference>
<protein>
    <submittedName>
        <fullName evidence="2">Putative mitochondrial protein</fullName>
    </submittedName>
</protein>